<dbReference type="PRINTS" id="PR01590">
    <property type="entry name" value="HTHFIS"/>
</dbReference>
<evidence type="ECO:0000256" key="1">
    <source>
        <dbReference type="ARBA" id="ARBA00022741"/>
    </source>
</evidence>
<evidence type="ECO:0000256" key="2">
    <source>
        <dbReference type="ARBA" id="ARBA00022840"/>
    </source>
</evidence>
<dbReference type="InterPro" id="IPR002197">
    <property type="entry name" value="HTH_Fis"/>
</dbReference>
<feature type="coiled-coil region" evidence="6">
    <location>
        <begin position="383"/>
        <end position="414"/>
    </location>
</feature>
<evidence type="ECO:0000256" key="6">
    <source>
        <dbReference type="SAM" id="Coils"/>
    </source>
</evidence>
<dbReference type="InterPro" id="IPR002078">
    <property type="entry name" value="Sigma_54_int"/>
</dbReference>
<keyword evidence="6" id="KW-0175">Coiled coil</keyword>
<dbReference type="PROSITE" id="PS00676">
    <property type="entry name" value="SIGMA54_INTERACT_2"/>
    <property type="match status" value="1"/>
</dbReference>
<proteinExistence type="predicted"/>
<keyword evidence="3" id="KW-0805">Transcription regulation</keyword>
<dbReference type="InterPro" id="IPR025662">
    <property type="entry name" value="Sigma_54_int_dom_ATP-bd_1"/>
</dbReference>
<dbReference type="PROSITE" id="PS50110">
    <property type="entry name" value="RESPONSE_REGULATORY"/>
    <property type="match status" value="1"/>
</dbReference>
<evidence type="ECO:0000256" key="3">
    <source>
        <dbReference type="ARBA" id="ARBA00023015"/>
    </source>
</evidence>
<dbReference type="CDD" id="cd00009">
    <property type="entry name" value="AAA"/>
    <property type="match status" value="1"/>
</dbReference>
<reference evidence="9" key="1">
    <citation type="journal article" date="2021" name="PeerJ">
        <title>Extensive microbial diversity within the chicken gut microbiome revealed by metagenomics and culture.</title>
        <authorList>
            <person name="Gilroy R."/>
            <person name="Ravi A."/>
            <person name="Getino M."/>
            <person name="Pursley I."/>
            <person name="Horton D.L."/>
            <person name="Alikhan N.F."/>
            <person name="Baker D."/>
            <person name="Gharbi K."/>
            <person name="Hall N."/>
            <person name="Watson M."/>
            <person name="Adriaenssens E.M."/>
            <person name="Foster-Nyarko E."/>
            <person name="Jarju S."/>
            <person name="Secka A."/>
            <person name="Antonio M."/>
            <person name="Oren A."/>
            <person name="Chaudhuri R.R."/>
            <person name="La Ragione R."/>
            <person name="Hildebrand F."/>
            <person name="Pallen M.J."/>
        </authorList>
    </citation>
    <scope>NUCLEOTIDE SEQUENCE</scope>
    <source>
        <strain evidence="9">G3-2149</strain>
    </source>
</reference>
<dbReference type="Pfam" id="PF00158">
    <property type="entry name" value="Sigma54_activat"/>
    <property type="match status" value="1"/>
</dbReference>
<evidence type="ECO:0000259" key="8">
    <source>
        <dbReference type="PROSITE" id="PS50110"/>
    </source>
</evidence>
<dbReference type="GO" id="GO:0006355">
    <property type="term" value="P:regulation of DNA-templated transcription"/>
    <property type="evidence" value="ECO:0007669"/>
    <property type="project" value="InterPro"/>
</dbReference>
<name>A0A9E2L9Q6_9BACT</name>
<dbReference type="InterPro" id="IPR011006">
    <property type="entry name" value="CheY-like_superfamily"/>
</dbReference>
<comment type="caution">
    <text evidence="9">The sequence shown here is derived from an EMBL/GenBank/DDBJ whole genome shotgun (WGS) entry which is preliminary data.</text>
</comment>
<dbReference type="EMBL" id="JAHLFU010000241">
    <property type="protein sequence ID" value="MBU3854492.1"/>
    <property type="molecule type" value="Genomic_DNA"/>
</dbReference>
<reference evidence="9" key="2">
    <citation type="submission" date="2021-04" db="EMBL/GenBank/DDBJ databases">
        <authorList>
            <person name="Gilroy R."/>
        </authorList>
    </citation>
    <scope>NUCLEOTIDE SEQUENCE</scope>
    <source>
        <strain evidence="9">G3-2149</strain>
    </source>
</reference>
<dbReference type="InterPro" id="IPR027417">
    <property type="entry name" value="P-loop_NTPase"/>
</dbReference>
<dbReference type="SUPFAM" id="SSF52172">
    <property type="entry name" value="CheY-like"/>
    <property type="match status" value="1"/>
</dbReference>
<dbReference type="FunFam" id="3.40.50.300:FF:000006">
    <property type="entry name" value="DNA-binding transcriptional regulator NtrC"/>
    <property type="match status" value="1"/>
</dbReference>
<dbReference type="InterPro" id="IPR001789">
    <property type="entry name" value="Sig_transdc_resp-reg_receiver"/>
</dbReference>
<keyword evidence="4" id="KW-0804">Transcription</keyword>
<evidence type="ECO:0000313" key="10">
    <source>
        <dbReference type="Proteomes" id="UP000823865"/>
    </source>
</evidence>
<dbReference type="PROSITE" id="PS00675">
    <property type="entry name" value="SIGMA54_INTERACT_1"/>
    <property type="match status" value="1"/>
</dbReference>
<dbReference type="SUPFAM" id="SSF46689">
    <property type="entry name" value="Homeodomain-like"/>
    <property type="match status" value="1"/>
</dbReference>
<dbReference type="InterPro" id="IPR003593">
    <property type="entry name" value="AAA+_ATPase"/>
</dbReference>
<dbReference type="Pfam" id="PF00072">
    <property type="entry name" value="Response_reg"/>
    <property type="match status" value="1"/>
</dbReference>
<dbReference type="Gene3D" id="3.40.50.300">
    <property type="entry name" value="P-loop containing nucleotide triphosphate hydrolases"/>
    <property type="match status" value="1"/>
</dbReference>
<feature type="domain" description="Response regulatory" evidence="8">
    <location>
        <begin position="2"/>
        <end position="118"/>
    </location>
</feature>
<dbReference type="SUPFAM" id="SSF52540">
    <property type="entry name" value="P-loop containing nucleoside triphosphate hydrolases"/>
    <property type="match status" value="1"/>
</dbReference>
<gene>
    <name evidence="9" type="ORF">H9789_11900</name>
</gene>
<dbReference type="Gene3D" id="1.10.10.60">
    <property type="entry name" value="Homeodomain-like"/>
    <property type="match status" value="1"/>
</dbReference>
<feature type="domain" description="Sigma-54 factor interaction" evidence="7">
    <location>
        <begin position="129"/>
        <end position="358"/>
    </location>
</feature>
<dbReference type="InterPro" id="IPR058031">
    <property type="entry name" value="AAA_lid_NorR"/>
</dbReference>
<dbReference type="Proteomes" id="UP000823865">
    <property type="component" value="Unassembled WGS sequence"/>
</dbReference>
<protein>
    <submittedName>
        <fullName evidence="9">Sigma-54 dependent transcriptional regulator</fullName>
    </submittedName>
</protein>
<dbReference type="CDD" id="cd00156">
    <property type="entry name" value="REC"/>
    <property type="match status" value="1"/>
</dbReference>
<dbReference type="InterPro" id="IPR025943">
    <property type="entry name" value="Sigma_54_int_dom_ATP-bd_2"/>
</dbReference>
<keyword evidence="2" id="KW-0067">ATP-binding</keyword>
<evidence type="ECO:0000313" key="9">
    <source>
        <dbReference type="EMBL" id="MBU3854492.1"/>
    </source>
</evidence>
<organism evidence="9 10">
    <name type="scientific">Candidatus Paraprevotella stercoravium</name>
    <dbReference type="NCBI Taxonomy" id="2838725"/>
    <lineage>
        <taxon>Bacteria</taxon>
        <taxon>Pseudomonadati</taxon>
        <taxon>Bacteroidota</taxon>
        <taxon>Bacteroidia</taxon>
        <taxon>Bacteroidales</taxon>
        <taxon>Prevotellaceae</taxon>
        <taxon>Paraprevotella</taxon>
    </lineage>
</organism>
<keyword evidence="1" id="KW-0547">Nucleotide-binding</keyword>
<dbReference type="PANTHER" id="PTHR32071:SF14">
    <property type="entry name" value="TRANSCRIPTIONAL REGULATORY PROTEIN RTCR"/>
    <property type="match status" value="1"/>
</dbReference>
<dbReference type="SMART" id="SM00448">
    <property type="entry name" value="REC"/>
    <property type="match status" value="1"/>
</dbReference>
<evidence type="ECO:0000256" key="5">
    <source>
        <dbReference type="PROSITE-ProRule" id="PRU00169"/>
    </source>
</evidence>
<dbReference type="Gene3D" id="3.40.50.2300">
    <property type="match status" value="1"/>
</dbReference>
<dbReference type="Gene3D" id="1.10.8.60">
    <property type="match status" value="1"/>
</dbReference>
<dbReference type="GO" id="GO:0005524">
    <property type="term" value="F:ATP binding"/>
    <property type="evidence" value="ECO:0007669"/>
    <property type="project" value="UniProtKB-KW"/>
</dbReference>
<dbReference type="PANTHER" id="PTHR32071">
    <property type="entry name" value="TRANSCRIPTIONAL REGULATORY PROTEIN"/>
    <property type="match status" value="1"/>
</dbReference>
<evidence type="ECO:0000256" key="4">
    <source>
        <dbReference type="ARBA" id="ARBA00023163"/>
    </source>
</evidence>
<feature type="modified residue" description="4-aspartylphosphate" evidence="5">
    <location>
        <position position="53"/>
    </location>
</feature>
<dbReference type="AlphaFoldDB" id="A0A9E2L9Q6"/>
<dbReference type="GO" id="GO:0043565">
    <property type="term" value="F:sequence-specific DNA binding"/>
    <property type="evidence" value="ECO:0007669"/>
    <property type="project" value="InterPro"/>
</dbReference>
<dbReference type="Pfam" id="PF02954">
    <property type="entry name" value="HTH_8"/>
    <property type="match status" value="1"/>
</dbReference>
<dbReference type="Pfam" id="PF25601">
    <property type="entry name" value="AAA_lid_14"/>
    <property type="match status" value="1"/>
</dbReference>
<accession>A0A9E2L9Q6</accession>
<sequence>MRVIVIEDNILFCDYICGYLQKAGWKTVKIHHLAQARRFMLSSLGEEDTLLADLRLPDGESTSLLEWMRKQGYSQPFIIMTQYEDIHAAIHAMKLGAEDYILKPLIEDKLLPVMEKIRSRNLSFSKVIYERKSKAFNELYHYIRLVAPTDMSVLIWGETGTGKEHLAGNIHRQSLRANKPYVTVDCGMLPKELAASAFFGHVKGAFTGALKEKAGYFQEAHGGTLFIDEVENLPLETQQMLLRAMEERRYRPVGGGQDRRSDVRIIAATNENLHKAVAEKRFRADLLYRLQDFTMTVPALCHCPEDILPLADFFRRQYSEKWQLEVSDFDEPAKRMLLEHSWPGNVRELKQVVQAAVVLSEGQCISSRYLKITPTLGPETMKVGRNSKKMQSLLQEEEQAEQQIRQAIAESNGNLTQAAALLGISRPTLYKKMNRYGISNQ</sequence>
<keyword evidence="5" id="KW-0597">Phosphoprotein</keyword>
<dbReference type="InterPro" id="IPR009057">
    <property type="entry name" value="Homeodomain-like_sf"/>
</dbReference>
<dbReference type="SMART" id="SM00382">
    <property type="entry name" value="AAA"/>
    <property type="match status" value="1"/>
</dbReference>
<dbReference type="GO" id="GO:0000160">
    <property type="term" value="P:phosphorelay signal transduction system"/>
    <property type="evidence" value="ECO:0007669"/>
    <property type="project" value="InterPro"/>
</dbReference>
<evidence type="ECO:0000259" key="7">
    <source>
        <dbReference type="PROSITE" id="PS50045"/>
    </source>
</evidence>
<dbReference type="PROSITE" id="PS50045">
    <property type="entry name" value="SIGMA54_INTERACT_4"/>
    <property type="match status" value="1"/>
</dbReference>